<keyword evidence="1" id="KW-0677">Repeat</keyword>
<dbReference type="Proteomes" id="UP001341840">
    <property type="component" value="Unassembled WGS sequence"/>
</dbReference>
<comment type="caution">
    <text evidence="5">The sequence shown here is derived from an EMBL/GenBank/DDBJ whole genome shotgun (WGS) entry which is preliminary data.</text>
</comment>
<evidence type="ECO:0000313" key="6">
    <source>
        <dbReference type="Proteomes" id="UP001341840"/>
    </source>
</evidence>
<keyword evidence="6" id="KW-1185">Reference proteome</keyword>
<dbReference type="Gene3D" id="1.10.8.430">
    <property type="entry name" value="Helical domain of apoptotic protease-activating factors"/>
    <property type="match status" value="1"/>
</dbReference>
<reference evidence="5 6" key="1">
    <citation type="journal article" date="2023" name="Plants (Basel)">
        <title>Bridging the Gap: Combining Genomics and Transcriptomics Approaches to Understand Stylosanthes scabra, an Orphan Legume from the Brazilian Caatinga.</title>
        <authorList>
            <person name="Ferreira-Neto J.R.C."/>
            <person name="da Silva M.D."/>
            <person name="Binneck E."/>
            <person name="de Melo N.F."/>
            <person name="da Silva R.H."/>
            <person name="de Melo A.L.T.M."/>
            <person name="Pandolfi V."/>
            <person name="Bustamante F.O."/>
            <person name="Brasileiro-Vidal A.C."/>
            <person name="Benko-Iseppon A.M."/>
        </authorList>
    </citation>
    <scope>NUCLEOTIDE SEQUENCE [LARGE SCALE GENOMIC DNA]</scope>
    <source>
        <tissue evidence="5">Leaves</tissue>
    </source>
</reference>
<protein>
    <submittedName>
        <fullName evidence="5">Uncharacterized protein</fullName>
    </submittedName>
</protein>
<dbReference type="PANTHER" id="PTHR11017:SF431">
    <property type="entry name" value="ADP-RIBOSYL CYCLASE_CYCLIC ADP-RIBOSE HYDROLASE"/>
    <property type="match status" value="1"/>
</dbReference>
<feature type="domain" description="Disease resistance protein RPS4B/Roq1-like leucine-rich repeats" evidence="4">
    <location>
        <begin position="340"/>
        <end position="524"/>
    </location>
</feature>
<evidence type="ECO:0000313" key="5">
    <source>
        <dbReference type="EMBL" id="MED6203780.1"/>
    </source>
</evidence>
<dbReference type="Gene3D" id="3.80.10.10">
    <property type="entry name" value="Ribonuclease Inhibitor"/>
    <property type="match status" value="2"/>
</dbReference>
<dbReference type="InterPro" id="IPR058192">
    <property type="entry name" value="WHD_ROQ1-like"/>
</dbReference>
<dbReference type="SUPFAM" id="SSF46785">
    <property type="entry name" value="Winged helix' DNA-binding domain"/>
    <property type="match status" value="1"/>
</dbReference>
<dbReference type="Pfam" id="PF23286">
    <property type="entry name" value="LRR_13"/>
    <property type="match status" value="1"/>
</dbReference>
<evidence type="ECO:0000259" key="4">
    <source>
        <dbReference type="Pfam" id="PF23286"/>
    </source>
</evidence>
<keyword evidence="2" id="KW-0611">Plant defense</keyword>
<dbReference type="InterPro" id="IPR042197">
    <property type="entry name" value="Apaf_helical"/>
</dbReference>
<dbReference type="InterPro" id="IPR032675">
    <property type="entry name" value="LRR_dom_sf"/>
</dbReference>
<accession>A0ABU6Y3D9</accession>
<dbReference type="InterPro" id="IPR058546">
    <property type="entry name" value="RPS4B/Roq1-like_LRR"/>
</dbReference>
<dbReference type="PRINTS" id="PR00364">
    <property type="entry name" value="DISEASERSIST"/>
</dbReference>
<dbReference type="InterPro" id="IPR036390">
    <property type="entry name" value="WH_DNA-bd_sf"/>
</dbReference>
<sequence>MNVLSRVVTYASGLPLALEVIGSNLFGKDSEEWESAFDQYERNLDNKIRKILQISFDALKNDEQSVFLDIACCLKGYAFGEVIDMLHAHYGRCMKYHIGVLVQKSLIKINGYGWKVQIHDLIEDTGKQIFLEESPEMPGKRSRLWSCEDIVKVLESNQGSSAIEIIYLEFPFSRRERDEDPMTEEKCEDVQVKWDGTAFKEMKNLKTLIIKNGYFSRSPKHLPNSLRVLEWWRYPAKCFPHDFHPKKLTILKLPDYLHPIRELDSLSQGLVTLKVLNFDYSKYLKEIPDVSSLQTLQELSFRECKNLVRVDSSVGFLPKLKILSAQYCKKLSCFPSAINLPSLKTLSLYGCQSLENFPEILQEMKHVTSLILKGTGIKDLSCSFRNLSGLEYLDIRENKMFWMPSVIAMMPQLTKCIINGVSNKGKVSGKQEKEGLQVEGILAHSLCSSKLESLDLINCELSDGFFPLAVAWFSNLTRLNLSGSKFTVLPECIQEFRFLESLFVDDCEHLREIRGSPPRLTDFSALNCKSLSHMGTSVLLNQEPHRDTLIKFVMPGRIPRWFEQRSRGASISFWFRGNYFPDYALLVAILLTDNFHCNPIEVTAFVTINGKEVHVDRNSEIDQLFVFDLSGITTSSNKNGWNHAEVSFIALKRYGGKYDYHCLDVQNESIVKEIGMHVRKQKISSIMQDIRFTDPYKMTGLIIMMMMVSVVLPNHKNQPLLLQTLIGLWTLLFLTHTAFGSNTLS</sequence>
<organism evidence="5 6">
    <name type="scientific">Stylosanthes scabra</name>
    <dbReference type="NCBI Taxonomy" id="79078"/>
    <lineage>
        <taxon>Eukaryota</taxon>
        <taxon>Viridiplantae</taxon>
        <taxon>Streptophyta</taxon>
        <taxon>Embryophyta</taxon>
        <taxon>Tracheophyta</taxon>
        <taxon>Spermatophyta</taxon>
        <taxon>Magnoliopsida</taxon>
        <taxon>eudicotyledons</taxon>
        <taxon>Gunneridae</taxon>
        <taxon>Pentapetalae</taxon>
        <taxon>rosids</taxon>
        <taxon>fabids</taxon>
        <taxon>Fabales</taxon>
        <taxon>Fabaceae</taxon>
        <taxon>Papilionoideae</taxon>
        <taxon>50 kb inversion clade</taxon>
        <taxon>dalbergioids sensu lato</taxon>
        <taxon>Dalbergieae</taxon>
        <taxon>Pterocarpus clade</taxon>
        <taxon>Stylosanthes</taxon>
    </lineage>
</organism>
<proteinExistence type="predicted"/>
<dbReference type="InterPro" id="IPR044974">
    <property type="entry name" value="Disease_R_plants"/>
</dbReference>
<name>A0ABU6Y3D9_9FABA</name>
<gene>
    <name evidence="5" type="ORF">PIB30_002544</name>
</gene>
<dbReference type="SUPFAM" id="SSF52058">
    <property type="entry name" value="L domain-like"/>
    <property type="match status" value="1"/>
</dbReference>
<evidence type="ECO:0000256" key="2">
    <source>
        <dbReference type="ARBA" id="ARBA00022821"/>
    </source>
</evidence>
<evidence type="ECO:0000256" key="1">
    <source>
        <dbReference type="ARBA" id="ARBA00022737"/>
    </source>
</evidence>
<dbReference type="PANTHER" id="PTHR11017">
    <property type="entry name" value="LEUCINE-RICH REPEAT-CONTAINING PROTEIN"/>
    <property type="match status" value="1"/>
</dbReference>
<feature type="domain" description="Disease resistance protein Roq1-like winged-helix" evidence="3">
    <location>
        <begin position="62"/>
        <end position="133"/>
    </location>
</feature>
<dbReference type="EMBL" id="JASCZI010241660">
    <property type="protein sequence ID" value="MED6203780.1"/>
    <property type="molecule type" value="Genomic_DNA"/>
</dbReference>
<dbReference type="Pfam" id="PF23282">
    <property type="entry name" value="WHD_ROQ1"/>
    <property type="match status" value="1"/>
</dbReference>
<evidence type="ECO:0000259" key="3">
    <source>
        <dbReference type="Pfam" id="PF23282"/>
    </source>
</evidence>